<dbReference type="EnsemblPlants" id="ONIVA02G25290.1">
    <property type="protein sequence ID" value="ONIVA02G25290.1"/>
    <property type="gene ID" value="ONIVA02G25290"/>
</dbReference>
<dbReference type="HOGENOM" id="CLU_3090603_0_0_1"/>
<protein>
    <submittedName>
        <fullName evidence="1">Uncharacterized protein</fullName>
    </submittedName>
</protein>
<proteinExistence type="predicted"/>
<accession>A0A0E0G985</accession>
<evidence type="ECO:0000313" key="1">
    <source>
        <dbReference type="EnsemblPlants" id="ONIVA02G25290.1"/>
    </source>
</evidence>
<reference evidence="1" key="2">
    <citation type="submission" date="2018-04" db="EMBL/GenBank/DDBJ databases">
        <title>OnivRS2 (Oryza nivara Reference Sequence Version 2).</title>
        <authorList>
            <person name="Zhang J."/>
            <person name="Kudrna D."/>
            <person name="Lee S."/>
            <person name="Talag J."/>
            <person name="Rajasekar S."/>
            <person name="Welchert J."/>
            <person name="Hsing Y.-I."/>
            <person name="Wing R.A."/>
        </authorList>
    </citation>
    <scope>NUCLEOTIDE SEQUENCE [LARGE SCALE GENOMIC DNA]</scope>
    <source>
        <strain evidence="1">SL10</strain>
    </source>
</reference>
<dbReference type="Proteomes" id="UP000006591">
    <property type="component" value="Chromosome 2"/>
</dbReference>
<organism evidence="1">
    <name type="scientific">Oryza nivara</name>
    <name type="common">Indian wild rice</name>
    <name type="synonym">Oryza sativa f. spontanea</name>
    <dbReference type="NCBI Taxonomy" id="4536"/>
    <lineage>
        <taxon>Eukaryota</taxon>
        <taxon>Viridiplantae</taxon>
        <taxon>Streptophyta</taxon>
        <taxon>Embryophyta</taxon>
        <taxon>Tracheophyta</taxon>
        <taxon>Spermatophyta</taxon>
        <taxon>Magnoliopsida</taxon>
        <taxon>Liliopsida</taxon>
        <taxon>Poales</taxon>
        <taxon>Poaceae</taxon>
        <taxon>BOP clade</taxon>
        <taxon>Oryzoideae</taxon>
        <taxon>Oryzeae</taxon>
        <taxon>Oryzinae</taxon>
        <taxon>Oryza</taxon>
    </lineage>
</organism>
<name>A0A0E0G985_ORYNI</name>
<evidence type="ECO:0000313" key="2">
    <source>
        <dbReference type="Proteomes" id="UP000006591"/>
    </source>
</evidence>
<sequence>MCSAISVTSSTVSAVISKDSSSTQRASWLQEKNTRILGVEQRGGPPACLRRL</sequence>
<dbReference type="AlphaFoldDB" id="A0A0E0G985"/>
<dbReference type="Gramene" id="ONIVA02G25290.1">
    <property type="protein sequence ID" value="ONIVA02G25290.1"/>
    <property type="gene ID" value="ONIVA02G25290"/>
</dbReference>
<reference evidence="1" key="1">
    <citation type="submission" date="2015-04" db="UniProtKB">
        <authorList>
            <consortium name="EnsemblPlants"/>
        </authorList>
    </citation>
    <scope>IDENTIFICATION</scope>
    <source>
        <strain evidence="1">SL10</strain>
    </source>
</reference>
<keyword evidence="2" id="KW-1185">Reference proteome</keyword>